<protein>
    <recommendedName>
        <fullName evidence="3">DUF4283 domain-containing protein</fullName>
    </recommendedName>
</protein>
<gene>
    <name evidence="1" type="ORF">M5K25_008347</name>
</gene>
<proteinExistence type="predicted"/>
<dbReference type="AlphaFoldDB" id="A0ABD0V8J8"/>
<evidence type="ECO:0000313" key="1">
    <source>
        <dbReference type="EMBL" id="KAL0921288.1"/>
    </source>
</evidence>
<sequence length="303" mass="32693">MAEDDRRRSPSVIAPSSLQSSANGLTILGRFGNNRVEASNLDGRTKKSSLRNSALIIREGFQPSLQRANPIEGKGKRVADVQGSPSASQLKGLLPGRFDWEASSSGLKLKVNRFVSATDPTTNLSVDSLNQGSCSSSVLIPYERIIDREPTGLVNNSTFMKKMYSGPEKVETPSFTNGDAGGVNGNPDCLKEVNQSAGIGDSFLTDNGVAVKLHTPNEIANANKLQFVVVAKTSMGSIWSVSSHYCWNRMVLVLFPISEAVLTGGPWFVHGHIIGLDKWSPSFSPSSMKSLTSLVWIRMPQLP</sequence>
<dbReference type="EMBL" id="JANQDX010000007">
    <property type="protein sequence ID" value="KAL0921288.1"/>
    <property type="molecule type" value="Genomic_DNA"/>
</dbReference>
<evidence type="ECO:0000313" key="2">
    <source>
        <dbReference type="Proteomes" id="UP001552299"/>
    </source>
</evidence>
<dbReference type="Proteomes" id="UP001552299">
    <property type="component" value="Unassembled WGS sequence"/>
</dbReference>
<accession>A0ABD0V8J8</accession>
<comment type="caution">
    <text evidence="1">The sequence shown here is derived from an EMBL/GenBank/DDBJ whole genome shotgun (WGS) entry which is preliminary data.</text>
</comment>
<organism evidence="1 2">
    <name type="scientific">Dendrobium thyrsiflorum</name>
    <name type="common">Pinecone-like raceme dendrobium</name>
    <name type="synonym">Orchid</name>
    <dbReference type="NCBI Taxonomy" id="117978"/>
    <lineage>
        <taxon>Eukaryota</taxon>
        <taxon>Viridiplantae</taxon>
        <taxon>Streptophyta</taxon>
        <taxon>Embryophyta</taxon>
        <taxon>Tracheophyta</taxon>
        <taxon>Spermatophyta</taxon>
        <taxon>Magnoliopsida</taxon>
        <taxon>Liliopsida</taxon>
        <taxon>Asparagales</taxon>
        <taxon>Orchidaceae</taxon>
        <taxon>Epidendroideae</taxon>
        <taxon>Malaxideae</taxon>
        <taxon>Dendrobiinae</taxon>
        <taxon>Dendrobium</taxon>
    </lineage>
</organism>
<reference evidence="1 2" key="1">
    <citation type="journal article" date="2024" name="Plant Biotechnol. J.">
        <title>Dendrobium thyrsiflorum genome and its molecular insights into genes involved in important horticultural traits.</title>
        <authorList>
            <person name="Chen B."/>
            <person name="Wang J.Y."/>
            <person name="Zheng P.J."/>
            <person name="Li K.L."/>
            <person name="Liang Y.M."/>
            <person name="Chen X.F."/>
            <person name="Zhang C."/>
            <person name="Zhao X."/>
            <person name="He X."/>
            <person name="Zhang G.Q."/>
            <person name="Liu Z.J."/>
            <person name="Xu Q."/>
        </authorList>
    </citation>
    <scope>NUCLEOTIDE SEQUENCE [LARGE SCALE GENOMIC DNA]</scope>
    <source>
        <strain evidence="1">GZMU011</strain>
    </source>
</reference>
<evidence type="ECO:0008006" key="3">
    <source>
        <dbReference type="Google" id="ProtNLM"/>
    </source>
</evidence>
<keyword evidence="2" id="KW-1185">Reference proteome</keyword>
<name>A0ABD0V8J8_DENTH</name>